<evidence type="ECO:0000256" key="6">
    <source>
        <dbReference type="ARBA" id="ARBA00022692"/>
    </source>
</evidence>
<dbReference type="HOGENOM" id="CLU_054212_1_2_11"/>
<sequence>MSYGLLAGILADRLVGDPGGRYHPVAVFGRYASAVEKRLYAPSKSAGVAYLAACVLPPLGATIAISRKYPELSLAVALASALGGTTLEKTGLRMRERLDEGDLAGARELVPWLCSRDPELLDEAGIARATVESLAENTSDAVSAPIFWSVLGAPGVVAHRLVNTLDAMVGYKNDRYNEFGWAAAKLDDLLAWAPARLTAATHVALSGRRWREAVRAWREDAPAHPSPNAGPVEATAAVALGVQLGGLTRYHYGTEMRPVLGSGPAPSAETITEAVRLSRKTQAVIAAVAVLSRRVLVRRT</sequence>
<evidence type="ECO:0000256" key="7">
    <source>
        <dbReference type="ARBA" id="ARBA00022989"/>
    </source>
</evidence>
<dbReference type="UniPathway" id="UPA00148"/>
<dbReference type="STRING" id="1224164.B843_09355"/>
<dbReference type="AlphaFoldDB" id="W5Y1U9"/>
<dbReference type="Pfam" id="PF03186">
    <property type="entry name" value="CobD_Cbib"/>
    <property type="match status" value="1"/>
</dbReference>
<dbReference type="InterPro" id="IPR004485">
    <property type="entry name" value="Cobalamin_biosynth_CobD/CbiB"/>
</dbReference>
<dbReference type="eggNOG" id="COG1270">
    <property type="taxonomic scope" value="Bacteria"/>
</dbReference>
<evidence type="ECO:0000313" key="10">
    <source>
        <dbReference type="EMBL" id="AHI23256.1"/>
    </source>
</evidence>
<evidence type="ECO:0000256" key="5">
    <source>
        <dbReference type="ARBA" id="ARBA00022573"/>
    </source>
</evidence>
<protein>
    <recommendedName>
        <fullName evidence="9">Cobalamin biosynthesis protein CobD</fullName>
    </recommendedName>
</protein>
<name>W5Y1U9_9CORY</name>
<comment type="similarity">
    <text evidence="3 9">Belongs to the CobD/CbiB family.</text>
</comment>
<comment type="subcellular location">
    <subcellularLocation>
        <location evidence="1 9">Cell membrane</location>
        <topology evidence="1 9">Multi-pass membrane protein</topology>
    </subcellularLocation>
</comment>
<keyword evidence="5 9" id="KW-0169">Cobalamin biosynthesis</keyword>
<dbReference type="HAMAP" id="MF_00024">
    <property type="entry name" value="CobD_CbiB"/>
    <property type="match status" value="1"/>
</dbReference>
<keyword evidence="8 9" id="KW-0472">Membrane</keyword>
<dbReference type="PANTHER" id="PTHR34308:SF1">
    <property type="entry name" value="COBALAMIN BIOSYNTHESIS PROTEIN CBIB"/>
    <property type="match status" value="1"/>
</dbReference>
<proteinExistence type="inferred from homology"/>
<dbReference type="GO" id="GO:0048472">
    <property type="term" value="F:threonine-phosphate decarboxylase activity"/>
    <property type="evidence" value="ECO:0007669"/>
    <property type="project" value="InterPro"/>
</dbReference>
<dbReference type="PANTHER" id="PTHR34308">
    <property type="entry name" value="COBALAMIN BIOSYNTHESIS PROTEIN CBIB"/>
    <property type="match status" value="1"/>
</dbReference>
<dbReference type="GO" id="GO:0005886">
    <property type="term" value="C:plasma membrane"/>
    <property type="evidence" value="ECO:0007669"/>
    <property type="project" value="UniProtKB-SubCell"/>
</dbReference>
<keyword evidence="11" id="KW-1185">Reference proteome</keyword>
<dbReference type="Proteomes" id="UP000019222">
    <property type="component" value="Chromosome"/>
</dbReference>
<evidence type="ECO:0000256" key="9">
    <source>
        <dbReference type="HAMAP-Rule" id="MF_00024"/>
    </source>
</evidence>
<dbReference type="RefSeq" id="WP_025253269.1">
    <property type="nucleotide sequence ID" value="NZ_CP004353.1"/>
</dbReference>
<dbReference type="KEGG" id="cvt:B843_09355"/>
<dbReference type="EMBL" id="CP004353">
    <property type="protein sequence ID" value="AHI23256.1"/>
    <property type="molecule type" value="Genomic_DNA"/>
</dbReference>
<evidence type="ECO:0000256" key="2">
    <source>
        <dbReference type="ARBA" id="ARBA00004953"/>
    </source>
</evidence>
<accession>W5Y1U9</accession>
<dbReference type="PATRIC" id="fig|1224164.3.peg.1890"/>
<keyword evidence="7 9" id="KW-1133">Transmembrane helix</keyword>
<comment type="pathway">
    <text evidence="2 9">Cofactor biosynthesis; adenosylcobalamin biosynthesis.</text>
</comment>
<dbReference type="GO" id="GO:0009236">
    <property type="term" value="P:cobalamin biosynthetic process"/>
    <property type="evidence" value="ECO:0007669"/>
    <property type="project" value="UniProtKB-UniRule"/>
</dbReference>
<dbReference type="NCBIfam" id="TIGR00380">
    <property type="entry name" value="cobal_cbiB"/>
    <property type="match status" value="1"/>
</dbReference>
<gene>
    <name evidence="9" type="primary">cobD</name>
    <name evidence="10" type="ORF">B843_09355</name>
</gene>
<evidence type="ECO:0000256" key="4">
    <source>
        <dbReference type="ARBA" id="ARBA00022475"/>
    </source>
</evidence>
<comment type="function">
    <text evidence="9">Converts cobyric acid to cobinamide by the addition of aminopropanol on the F carboxylic group.</text>
</comment>
<evidence type="ECO:0000313" key="11">
    <source>
        <dbReference type="Proteomes" id="UP000019222"/>
    </source>
</evidence>
<evidence type="ECO:0000256" key="8">
    <source>
        <dbReference type="ARBA" id="ARBA00023136"/>
    </source>
</evidence>
<dbReference type="GO" id="GO:0015420">
    <property type="term" value="F:ABC-type vitamin B12 transporter activity"/>
    <property type="evidence" value="ECO:0007669"/>
    <property type="project" value="UniProtKB-UniRule"/>
</dbReference>
<reference evidence="10 11" key="1">
    <citation type="submission" date="2013-02" db="EMBL/GenBank/DDBJ databases">
        <title>The complete genome sequence of Corynebacterium vitaeruminis DSM 20294.</title>
        <authorList>
            <person name="Ruckert C."/>
            <person name="Albersmeier A."/>
            <person name="Kalinowski J."/>
        </authorList>
    </citation>
    <scope>NUCLEOTIDE SEQUENCE [LARGE SCALE GENOMIC DNA]</scope>
    <source>
        <strain evidence="11">ATCC 10234</strain>
    </source>
</reference>
<evidence type="ECO:0000256" key="1">
    <source>
        <dbReference type="ARBA" id="ARBA00004651"/>
    </source>
</evidence>
<keyword evidence="6 9" id="KW-0812">Transmembrane</keyword>
<keyword evidence="4 9" id="KW-1003">Cell membrane</keyword>
<organism evidence="10 11">
    <name type="scientific">Corynebacterium vitaeruminis DSM 20294</name>
    <dbReference type="NCBI Taxonomy" id="1224164"/>
    <lineage>
        <taxon>Bacteria</taxon>
        <taxon>Bacillati</taxon>
        <taxon>Actinomycetota</taxon>
        <taxon>Actinomycetes</taxon>
        <taxon>Mycobacteriales</taxon>
        <taxon>Corynebacteriaceae</taxon>
        <taxon>Corynebacterium</taxon>
    </lineage>
</organism>
<evidence type="ECO:0000256" key="3">
    <source>
        <dbReference type="ARBA" id="ARBA00006263"/>
    </source>
</evidence>